<evidence type="ECO:0000256" key="2">
    <source>
        <dbReference type="PROSITE-ProRule" id="PRU00110"/>
    </source>
</evidence>
<organism evidence="4 5">
    <name type="scientific">Sphingomonas prati</name>
    <dbReference type="NCBI Taxonomy" id="1843237"/>
    <lineage>
        <taxon>Bacteria</taxon>
        <taxon>Pseudomonadati</taxon>
        <taxon>Pseudomonadota</taxon>
        <taxon>Alphaproteobacteria</taxon>
        <taxon>Sphingomonadales</taxon>
        <taxon>Sphingomonadaceae</taxon>
        <taxon>Sphingomonas</taxon>
    </lineage>
</organism>
<feature type="modified residue" description="Phosphohistidine" evidence="2">
    <location>
        <position position="60"/>
    </location>
</feature>
<dbReference type="AlphaFoldDB" id="A0A7W9BTM8"/>
<protein>
    <submittedName>
        <fullName evidence="4">HPt (Histidine-containing phosphotransfer) domain-containing protein</fullName>
    </submittedName>
</protein>
<dbReference type="InterPro" id="IPR036641">
    <property type="entry name" value="HPT_dom_sf"/>
</dbReference>
<keyword evidence="2" id="KW-0597">Phosphoprotein</keyword>
<sequence length="146" mass="15822">MSQLDGALVDWTAYHRAQVELGADFARILGYFREDGARSVSAIEDAMRQRSVASLVMPAHTLKADAAQLGASGLATLAELVEETARDCLERREGCDQLLGEVVRLRPMFVSTMALLNQATSSVVMRRPQGFGRKVVFGRGLPGVSV</sequence>
<evidence type="ECO:0000259" key="3">
    <source>
        <dbReference type="PROSITE" id="PS50894"/>
    </source>
</evidence>
<gene>
    <name evidence="4" type="ORF">FHS99_002402</name>
</gene>
<evidence type="ECO:0000313" key="5">
    <source>
        <dbReference type="Proteomes" id="UP000546701"/>
    </source>
</evidence>
<evidence type="ECO:0000256" key="1">
    <source>
        <dbReference type="ARBA" id="ARBA00023012"/>
    </source>
</evidence>
<dbReference type="EMBL" id="JACIJR010000005">
    <property type="protein sequence ID" value="MBB5729906.1"/>
    <property type="molecule type" value="Genomic_DNA"/>
</dbReference>
<proteinExistence type="predicted"/>
<dbReference type="Proteomes" id="UP000546701">
    <property type="component" value="Unassembled WGS sequence"/>
</dbReference>
<dbReference type="RefSeq" id="WP_157175959.1">
    <property type="nucleotide sequence ID" value="NZ_BMJP01000003.1"/>
</dbReference>
<comment type="caution">
    <text evidence="4">The sequence shown here is derived from an EMBL/GenBank/DDBJ whole genome shotgun (WGS) entry which is preliminary data.</text>
</comment>
<feature type="domain" description="HPt" evidence="3">
    <location>
        <begin position="21"/>
        <end position="123"/>
    </location>
</feature>
<reference evidence="4 5" key="1">
    <citation type="submission" date="2020-08" db="EMBL/GenBank/DDBJ databases">
        <title>Genomic Encyclopedia of Type Strains, Phase IV (KMG-IV): sequencing the most valuable type-strain genomes for metagenomic binning, comparative biology and taxonomic classification.</title>
        <authorList>
            <person name="Goeker M."/>
        </authorList>
    </citation>
    <scope>NUCLEOTIDE SEQUENCE [LARGE SCALE GENOMIC DNA]</scope>
    <source>
        <strain evidence="4 5">DSM 103336</strain>
    </source>
</reference>
<dbReference type="GO" id="GO:0000160">
    <property type="term" value="P:phosphorelay signal transduction system"/>
    <property type="evidence" value="ECO:0007669"/>
    <property type="project" value="UniProtKB-KW"/>
</dbReference>
<evidence type="ECO:0000313" key="4">
    <source>
        <dbReference type="EMBL" id="MBB5729906.1"/>
    </source>
</evidence>
<dbReference type="SUPFAM" id="SSF47226">
    <property type="entry name" value="Histidine-containing phosphotransfer domain, HPT domain"/>
    <property type="match status" value="1"/>
</dbReference>
<dbReference type="Pfam" id="PF01627">
    <property type="entry name" value="Hpt"/>
    <property type="match status" value="1"/>
</dbReference>
<name>A0A7W9BTM8_9SPHN</name>
<accession>A0A7W9BTM8</accession>
<keyword evidence="1" id="KW-0902">Two-component regulatory system</keyword>
<dbReference type="GO" id="GO:0004672">
    <property type="term" value="F:protein kinase activity"/>
    <property type="evidence" value="ECO:0007669"/>
    <property type="project" value="UniProtKB-ARBA"/>
</dbReference>
<dbReference type="PROSITE" id="PS50894">
    <property type="entry name" value="HPT"/>
    <property type="match status" value="1"/>
</dbReference>
<dbReference type="InterPro" id="IPR008207">
    <property type="entry name" value="Sig_transdc_His_kin_Hpt_dom"/>
</dbReference>
<dbReference type="OrthoDB" id="7448591at2"/>
<keyword evidence="5" id="KW-1185">Reference proteome</keyword>
<dbReference type="Gene3D" id="1.20.120.160">
    <property type="entry name" value="HPT domain"/>
    <property type="match status" value="1"/>
</dbReference>